<dbReference type="GO" id="GO:0005829">
    <property type="term" value="C:cytosol"/>
    <property type="evidence" value="ECO:0007669"/>
    <property type="project" value="TreeGrafter"/>
</dbReference>
<dbReference type="PROSITE" id="PS00039">
    <property type="entry name" value="DEAD_ATP_HELICASE"/>
    <property type="match status" value="1"/>
</dbReference>
<dbReference type="GO" id="GO:0003676">
    <property type="term" value="F:nucleic acid binding"/>
    <property type="evidence" value="ECO:0007669"/>
    <property type="project" value="InterPro"/>
</dbReference>
<keyword evidence="3 6" id="KW-0347">Helicase</keyword>
<keyword evidence="4 6" id="KW-0067">ATP-binding</keyword>
<accession>A0A1Z5JYW2</accession>
<evidence type="ECO:0000313" key="11">
    <source>
        <dbReference type="EMBL" id="GAX19018.1"/>
    </source>
</evidence>
<keyword evidence="12" id="KW-1185">Reference proteome</keyword>
<keyword evidence="2 6" id="KW-0378">Hydrolase</keyword>
<evidence type="ECO:0000259" key="10">
    <source>
        <dbReference type="PROSITE" id="PS51195"/>
    </source>
</evidence>
<dbReference type="Pfam" id="PF00271">
    <property type="entry name" value="Helicase_C"/>
    <property type="match status" value="1"/>
</dbReference>
<evidence type="ECO:0000256" key="7">
    <source>
        <dbReference type="SAM" id="MobiDB-lite"/>
    </source>
</evidence>
<keyword evidence="1 6" id="KW-0547">Nucleotide-binding</keyword>
<evidence type="ECO:0000259" key="9">
    <source>
        <dbReference type="PROSITE" id="PS51194"/>
    </source>
</evidence>
<dbReference type="Gene3D" id="3.40.50.300">
    <property type="entry name" value="P-loop containing nucleotide triphosphate hydrolases"/>
    <property type="match status" value="2"/>
</dbReference>
<evidence type="ECO:0000256" key="3">
    <source>
        <dbReference type="ARBA" id="ARBA00022806"/>
    </source>
</evidence>
<dbReference type="PROSITE" id="PS51192">
    <property type="entry name" value="HELICASE_ATP_BIND_1"/>
    <property type="match status" value="1"/>
</dbReference>
<dbReference type="SMART" id="SM00487">
    <property type="entry name" value="DEXDc"/>
    <property type="match status" value="1"/>
</dbReference>
<comment type="caution">
    <text evidence="11">The sequence shown here is derived from an EMBL/GenBank/DDBJ whole genome shotgun (WGS) entry which is preliminary data.</text>
</comment>
<feature type="domain" description="DEAD-box RNA helicase Q" evidence="10">
    <location>
        <begin position="50"/>
        <end position="78"/>
    </location>
</feature>
<reference evidence="11 12" key="1">
    <citation type="journal article" date="2015" name="Plant Cell">
        <title>Oil accumulation by the oleaginous diatom Fistulifera solaris as revealed by the genome and transcriptome.</title>
        <authorList>
            <person name="Tanaka T."/>
            <person name="Maeda Y."/>
            <person name="Veluchamy A."/>
            <person name="Tanaka M."/>
            <person name="Abida H."/>
            <person name="Marechal E."/>
            <person name="Bowler C."/>
            <person name="Muto M."/>
            <person name="Sunaga Y."/>
            <person name="Tanaka M."/>
            <person name="Yoshino T."/>
            <person name="Taniguchi T."/>
            <person name="Fukuda Y."/>
            <person name="Nemoto M."/>
            <person name="Matsumoto M."/>
            <person name="Wong P.S."/>
            <person name="Aburatani S."/>
            <person name="Fujibuchi W."/>
        </authorList>
    </citation>
    <scope>NUCLEOTIDE SEQUENCE [LARGE SCALE GENOMIC DNA]</scope>
    <source>
        <strain evidence="11 12">JPCC DA0580</strain>
    </source>
</reference>
<evidence type="ECO:0000313" key="12">
    <source>
        <dbReference type="Proteomes" id="UP000198406"/>
    </source>
</evidence>
<feature type="short sequence motif" description="Q motif" evidence="5">
    <location>
        <begin position="50"/>
        <end position="78"/>
    </location>
</feature>
<dbReference type="Pfam" id="PF00270">
    <property type="entry name" value="DEAD"/>
    <property type="match status" value="1"/>
</dbReference>
<dbReference type="PROSITE" id="PS51195">
    <property type="entry name" value="Q_MOTIF"/>
    <property type="match status" value="1"/>
</dbReference>
<evidence type="ECO:0000256" key="5">
    <source>
        <dbReference type="PROSITE-ProRule" id="PRU00552"/>
    </source>
</evidence>
<dbReference type="Proteomes" id="UP000198406">
    <property type="component" value="Unassembled WGS sequence"/>
</dbReference>
<dbReference type="GO" id="GO:0005524">
    <property type="term" value="F:ATP binding"/>
    <property type="evidence" value="ECO:0007669"/>
    <property type="project" value="UniProtKB-KW"/>
</dbReference>
<dbReference type="GO" id="GO:0016787">
    <property type="term" value="F:hydrolase activity"/>
    <property type="evidence" value="ECO:0007669"/>
    <property type="project" value="UniProtKB-KW"/>
</dbReference>
<dbReference type="PROSITE" id="PS51194">
    <property type="entry name" value="HELICASE_CTER"/>
    <property type="match status" value="1"/>
</dbReference>
<feature type="domain" description="Helicase C-terminal" evidence="9">
    <location>
        <begin position="386"/>
        <end position="534"/>
    </location>
</feature>
<gene>
    <name evidence="11" type="ORF">FisN_8Hh239</name>
</gene>
<dbReference type="GO" id="GO:0003724">
    <property type="term" value="F:RNA helicase activity"/>
    <property type="evidence" value="ECO:0007669"/>
    <property type="project" value="UniProtKB-EC"/>
</dbReference>
<feature type="region of interest" description="Disordered" evidence="7">
    <location>
        <begin position="1"/>
        <end position="42"/>
    </location>
</feature>
<dbReference type="CDD" id="cd18787">
    <property type="entry name" value="SF2_C_DEAD"/>
    <property type="match status" value="1"/>
</dbReference>
<evidence type="ECO:0000256" key="6">
    <source>
        <dbReference type="RuleBase" id="RU000492"/>
    </source>
</evidence>
<protein>
    <submittedName>
        <fullName evidence="11">ATP-dependent RNA helicase DDX49/DBP8</fullName>
        <ecNumber evidence="11">3.6.4.13</ecNumber>
    </submittedName>
</protein>
<dbReference type="InterPro" id="IPR014001">
    <property type="entry name" value="Helicase_ATP-bd"/>
</dbReference>
<dbReference type="EMBL" id="BDSP01000133">
    <property type="protein sequence ID" value="GAX19018.1"/>
    <property type="molecule type" value="Genomic_DNA"/>
</dbReference>
<dbReference type="SMART" id="SM00490">
    <property type="entry name" value="HELICc"/>
    <property type="match status" value="1"/>
</dbReference>
<evidence type="ECO:0000256" key="1">
    <source>
        <dbReference type="ARBA" id="ARBA00022741"/>
    </source>
</evidence>
<name>A0A1Z5JYW2_FISSO</name>
<organism evidence="11 12">
    <name type="scientific">Fistulifera solaris</name>
    <name type="common">Oleaginous diatom</name>
    <dbReference type="NCBI Taxonomy" id="1519565"/>
    <lineage>
        <taxon>Eukaryota</taxon>
        <taxon>Sar</taxon>
        <taxon>Stramenopiles</taxon>
        <taxon>Ochrophyta</taxon>
        <taxon>Bacillariophyta</taxon>
        <taxon>Bacillariophyceae</taxon>
        <taxon>Bacillariophycidae</taxon>
        <taxon>Naviculales</taxon>
        <taxon>Naviculaceae</taxon>
        <taxon>Fistulifera</taxon>
    </lineage>
</organism>
<dbReference type="InterPro" id="IPR014014">
    <property type="entry name" value="RNA_helicase_DEAD_Q_motif"/>
</dbReference>
<dbReference type="InterPro" id="IPR027417">
    <property type="entry name" value="P-loop_NTPase"/>
</dbReference>
<evidence type="ECO:0000256" key="4">
    <source>
        <dbReference type="ARBA" id="ARBA00022840"/>
    </source>
</evidence>
<dbReference type="PANTHER" id="PTHR47959">
    <property type="entry name" value="ATP-DEPENDENT RNA HELICASE RHLE-RELATED"/>
    <property type="match status" value="1"/>
</dbReference>
<dbReference type="InterPro" id="IPR001650">
    <property type="entry name" value="Helicase_C-like"/>
</dbReference>
<sequence>MATLFGKSTRKRVRTDDALPSESENPPTSSAEDSSTTHAVETKKPLSTYATFEDLGLADPLIKTCRELGFRKPTPVQRVVIPFLLQQRHSHLMALASTGSGKTAAFCLPILQHLSEDPYGIYTVVLTPTRELAKQIHQQVVALGSSYRVQSALVVGGLDSVRQSCELDQRPHFCVATPGRLATLLRGPQPPKLGQVQYLVLDEADRLLTPHSGFERDVAELLLHCTSNKTRRMPCQTLLFSATMTKSLESLQDIAGSGLGRLPLEKFMIQDHAVENADSAKLNQTNKSSSEEDINDESGGESSGKQMKHESNSGEGDDEPDEGGKTIPKIPEGLSQQYIFMPSRVRDAYLLAAVRTLMAYGGRSPDQVVAEAKKLKRDKHNKFSKQSKDEYDHEKEATKARSAIIFVSTCERAALVSGILSHVGVENVALHSLLSQNRRLASLGKFKSQQVRVLVATDVASRGLDIPTVDLVINSELPRSAFCYVHRVGRTARAGRRGKAISLVAESEVALVHAAERVSGRALEKCTDVTDDIAIQLLGSVTKAARLTKMKLMEIGFDELVEKFKERKARDAKERERIEKALKKMGNRG</sequence>
<dbReference type="EC" id="3.6.4.13" evidence="11"/>
<dbReference type="OrthoDB" id="10261904at2759"/>
<evidence type="ECO:0000259" key="8">
    <source>
        <dbReference type="PROSITE" id="PS51192"/>
    </source>
</evidence>
<dbReference type="InParanoid" id="A0A1Z5JYW2"/>
<feature type="domain" description="Helicase ATP-binding" evidence="8">
    <location>
        <begin position="83"/>
        <end position="251"/>
    </location>
</feature>
<comment type="similarity">
    <text evidence="6">Belongs to the DEAD box helicase family.</text>
</comment>
<proteinExistence type="inferred from homology"/>
<dbReference type="PANTHER" id="PTHR47959:SF24">
    <property type="entry name" value="ATP-DEPENDENT RNA HELICASE"/>
    <property type="match status" value="1"/>
</dbReference>
<dbReference type="InterPro" id="IPR000629">
    <property type="entry name" value="RNA-helicase_DEAD-box_CS"/>
</dbReference>
<dbReference type="InterPro" id="IPR050079">
    <property type="entry name" value="DEAD_box_RNA_helicase"/>
</dbReference>
<feature type="compositionally biased region" description="Polar residues" evidence="7">
    <location>
        <begin position="22"/>
        <end position="39"/>
    </location>
</feature>
<dbReference type="SUPFAM" id="SSF52540">
    <property type="entry name" value="P-loop containing nucleoside triphosphate hydrolases"/>
    <property type="match status" value="1"/>
</dbReference>
<evidence type="ECO:0000256" key="2">
    <source>
        <dbReference type="ARBA" id="ARBA00022801"/>
    </source>
</evidence>
<dbReference type="InterPro" id="IPR011545">
    <property type="entry name" value="DEAD/DEAH_box_helicase_dom"/>
</dbReference>
<feature type="region of interest" description="Disordered" evidence="7">
    <location>
        <begin position="278"/>
        <end position="330"/>
    </location>
</feature>
<dbReference type="AlphaFoldDB" id="A0A1Z5JYW2"/>